<dbReference type="InterPro" id="IPR036736">
    <property type="entry name" value="ACP-like_sf"/>
</dbReference>
<feature type="domain" description="Carrier" evidence="1">
    <location>
        <begin position="1"/>
        <end position="81"/>
    </location>
</feature>
<comment type="caution">
    <text evidence="2">The sequence shown here is derived from an EMBL/GenBank/DDBJ whole genome shotgun (WGS) entry which is preliminary data.</text>
</comment>
<reference evidence="2 3" key="1">
    <citation type="submission" date="2017-07" db="EMBL/GenBank/DDBJ databases">
        <title>Flavobacterium cyanobacteriorum sp. nov., isolated from cyanobacterial aggregates in a eutrophic lake.</title>
        <authorList>
            <person name="Cai H."/>
        </authorList>
    </citation>
    <scope>NUCLEOTIDE SEQUENCE [LARGE SCALE GENOMIC DNA]</scope>
    <source>
        <strain evidence="2 3">TH167</strain>
    </source>
</reference>
<dbReference type="OrthoDB" id="771003at2"/>
<dbReference type="Proteomes" id="UP000216035">
    <property type="component" value="Unassembled WGS sequence"/>
</dbReference>
<dbReference type="Gene3D" id="1.10.1200.10">
    <property type="entry name" value="ACP-like"/>
    <property type="match status" value="1"/>
</dbReference>
<dbReference type="Pfam" id="PF00550">
    <property type="entry name" value="PP-binding"/>
    <property type="match status" value="1"/>
</dbReference>
<proteinExistence type="predicted"/>
<keyword evidence="3" id="KW-1185">Reference proteome</keyword>
<dbReference type="InterPro" id="IPR009081">
    <property type="entry name" value="PP-bd_ACP"/>
</dbReference>
<dbReference type="RefSeq" id="WP_094486560.1">
    <property type="nucleotide sequence ID" value="NZ_NOXX01000201.1"/>
</dbReference>
<name>A0A255ZQ17_9FLAO</name>
<evidence type="ECO:0000313" key="2">
    <source>
        <dbReference type="EMBL" id="OYQ43593.1"/>
    </source>
</evidence>
<dbReference type="EMBL" id="NOXX01000201">
    <property type="protein sequence ID" value="OYQ43593.1"/>
    <property type="molecule type" value="Genomic_DNA"/>
</dbReference>
<organism evidence="2 3">
    <name type="scientific">Flavobacterium aurantiibacter</name>
    <dbReference type="NCBI Taxonomy" id="2023067"/>
    <lineage>
        <taxon>Bacteria</taxon>
        <taxon>Pseudomonadati</taxon>
        <taxon>Bacteroidota</taxon>
        <taxon>Flavobacteriia</taxon>
        <taxon>Flavobacteriales</taxon>
        <taxon>Flavobacteriaceae</taxon>
        <taxon>Flavobacterium</taxon>
    </lineage>
</organism>
<dbReference type="PROSITE" id="PS50075">
    <property type="entry name" value="CARRIER"/>
    <property type="match status" value="1"/>
</dbReference>
<evidence type="ECO:0000313" key="3">
    <source>
        <dbReference type="Proteomes" id="UP000216035"/>
    </source>
</evidence>
<accession>A0A255ZQ17</accession>
<evidence type="ECO:0000259" key="1">
    <source>
        <dbReference type="PROSITE" id="PS50075"/>
    </source>
</evidence>
<gene>
    <name evidence="2" type="ORF">CHX27_09615</name>
</gene>
<sequence length="84" mass="9307">MTQTEILAKLTEIVRPYSQESTAMEHVSMETDFIKDLKIDSATLVDVVLDVEDAFGITIDNSAMEKMTNVANTIAVIEDAISRK</sequence>
<dbReference type="AlphaFoldDB" id="A0A255ZQ17"/>
<protein>
    <submittedName>
        <fullName evidence="2">Acyl carrier protein</fullName>
    </submittedName>
</protein>
<dbReference type="SUPFAM" id="SSF47336">
    <property type="entry name" value="ACP-like"/>
    <property type="match status" value="1"/>
</dbReference>